<keyword evidence="5" id="KW-0067">ATP-binding</keyword>
<dbReference type="SUPFAM" id="SSF56235">
    <property type="entry name" value="N-terminal nucleophile aminohydrolases (Ntn hydrolases)"/>
    <property type="match status" value="1"/>
</dbReference>
<keyword evidence="11" id="KW-1185">Reference proteome</keyword>
<dbReference type="PANTHER" id="PTHR43284:SF1">
    <property type="entry name" value="ASPARAGINE SYNTHETASE"/>
    <property type="match status" value="1"/>
</dbReference>
<dbReference type="InterPro" id="IPR033738">
    <property type="entry name" value="AsnB_N"/>
</dbReference>
<evidence type="ECO:0000256" key="8">
    <source>
        <dbReference type="ARBA" id="ARBA00048741"/>
    </source>
</evidence>
<evidence type="ECO:0000256" key="7">
    <source>
        <dbReference type="ARBA" id="ARBA00022962"/>
    </source>
</evidence>
<feature type="domain" description="Glutamine amidotransferase type-2" evidence="9">
    <location>
        <begin position="2"/>
        <end position="219"/>
    </location>
</feature>
<proteinExistence type="inferred from homology"/>
<dbReference type="Gene3D" id="3.60.20.10">
    <property type="entry name" value="Glutamine Phosphoribosylpyrophosphate, subunit 1, domain 1"/>
    <property type="match status" value="1"/>
</dbReference>
<protein>
    <recommendedName>
        <fullName evidence="3">asparagine synthase (glutamine-hydrolyzing)</fullName>
        <ecNumber evidence="3">6.3.5.4</ecNumber>
    </recommendedName>
</protein>
<dbReference type="InterPro" id="IPR014729">
    <property type="entry name" value="Rossmann-like_a/b/a_fold"/>
</dbReference>
<evidence type="ECO:0000313" key="10">
    <source>
        <dbReference type="EMBL" id="MEP0865727.1"/>
    </source>
</evidence>
<dbReference type="Gene3D" id="3.40.50.620">
    <property type="entry name" value="HUPs"/>
    <property type="match status" value="1"/>
</dbReference>
<evidence type="ECO:0000256" key="1">
    <source>
        <dbReference type="ARBA" id="ARBA00005187"/>
    </source>
</evidence>
<evidence type="ECO:0000256" key="4">
    <source>
        <dbReference type="ARBA" id="ARBA00022741"/>
    </source>
</evidence>
<dbReference type="InterPro" id="IPR029055">
    <property type="entry name" value="Ntn_hydrolases_N"/>
</dbReference>
<dbReference type="CDD" id="cd00712">
    <property type="entry name" value="AsnB"/>
    <property type="match status" value="1"/>
</dbReference>
<evidence type="ECO:0000256" key="2">
    <source>
        <dbReference type="ARBA" id="ARBA00005752"/>
    </source>
</evidence>
<comment type="pathway">
    <text evidence="1">Amino-acid biosynthesis; L-asparagine biosynthesis; L-asparagine from L-aspartate (L-Gln route): step 1/1.</text>
</comment>
<dbReference type="RefSeq" id="WP_190421753.1">
    <property type="nucleotide sequence ID" value="NZ_JAMPKK010000031.1"/>
</dbReference>
<keyword evidence="6" id="KW-0028">Amino-acid biosynthesis</keyword>
<dbReference type="Pfam" id="PF00733">
    <property type="entry name" value="Asn_synthase"/>
    <property type="match status" value="1"/>
</dbReference>
<evidence type="ECO:0000256" key="5">
    <source>
        <dbReference type="ARBA" id="ARBA00022840"/>
    </source>
</evidence>
<dbReference type="CDD" id="cd01991">
    <property type="entry name" value="Asn_synthase_B_C"/>
    <property type="match status" value="1"/>
</dbReference>
<dbReference type="Pfam" id="PF13537">
    <property type="entry name" value="GATase_7"/>
    <property type="match status" value="1"/>
</dbReference>
<keyword evidence="7" id="KW-0315">Glutamine amidotransferase</keyword>
<organism evidence="10 11">
    <name type="scientific">Funiculus sociatus GB2-A5</name>
    <dbReference type="NCBI Taxonomy" id="2933946"/>
    <lineage>
        <taxon>Bacteria</taxon>
        <taxon>Bacillati</taxon>
        <taxon>Cyanobacteriota</taxon>
        <taxon>Cyanophyceae</taxon>
        <taxon>Coleofasciculales</taxon>
        <taxon>Coleofasciculaceae</taxon>
        <taxon>Funiculus</taxon>
    </lineage>
</organism>
<dbReference type="Proteomes" id="UP001442494">
    <property type="component" value="Unassembled WGS sequence"/>
</dbReference>
<comment type="caution">
    <text evidence="10">The sequence shown here is derived from an EMBL/GenBank/DDBJ whole genome shotgun (WGS) entry which is preliminary data.</text>
</comment>
<dbReference type="NCBIfam" id="TIGR01536">
    <property type="entry name" value="asn_synth_AEB"/>
    <property type="match status" value="1"/>
</dbReference>
<dbReference type="GO" id="GO:0004066">
    <property type="term" value="F:asparagine synthase (glutamine-hydrolyzing) activity"/>
    <property type="evidence" value="ECO:0007669"/>
    <property type="project" value="UniProtKB-EC"/>
</dbReference>
<evidence type="ECO:0000256" key="3">
    <source>
        <dbReference type="ARBA" id="ARBA00012737"/>
    </source>
</evidence>
<keyword evidence="10" id="KW-0436">Ligase</keyword>
<dbReference type="InterPro" id="IPR017932">
    <property type="entry name" value="GATase_2_dom"/>
</dbReference>
<sequence length="656" mass="75023">MCGITGFWDTSRQFSTDTMQAIAQKMSDTLRHRGPDDRGVWVDAEVGLALGHRRLAIVDLSPEGHQPMVSADGRYVIVFNGEIYNFLELRRQLERLGHRFRGHSDTEVMLASFSQWGLDRAIRHFNGMFAFALWDNRERILYLGRDRLGEKPLYYGWLGETFLFASELKALKAYPHFQAEINRDALALFVRYNYVPAPYSIYQGIYKLPPGQVLSWNGSGTHPDPIPYWSLRDVAQFGLANPFTGTTSEAVAKLEALLQDAIALRRVADVPLGAFLSGGIDSSTVVALMQAQSGQRVKTFTIGFYEDAYNEAQYAKAVAQHLGTDHTELYVTPKEAIAVIPKLPALYDEPFADSSQIPTFLVSQLAKQHVTVSLSGDGGDELFAGYNRYFWGRRIWQQIGFFPQPWRQAAANVLTARSPQTWNRDFARIQPLLPTQLRQRLPGDKLHKLAEILPSASPEAMYQQLVSHWKVPESLVVGGTEPPTVLSDLKQWVDLPDFTQRMMYLDTLTYLPDDILTKVDRASMGLSLETRVPFLEPRVVEFVWQIPLPLKIHQGQSKWLLRQVLYKYVPPSLIERPKMGFGVPIDNWLRGELRDWAEALLSEHRLREEGFFHPQPIRQKWEEHLASDSLGDSSPYRNWQYHLWDILMFQAWLDEN</sequence>
<reference evidence="10 11" key="1">
    <citation type="submission" date="2022-04" db="EMBL/GenBank/DDBJ databases">
        <title>Positive selection, recombination, and allopatry shape intraspecific diversity of widespread and dominant cyanobacteria.</title>
        <authorList>
            <person name="Wei J."/>
            <person name="Shu W."/>
            <person name="Hu C."/>
        </authorList>
    </citation>
    <scope>NUCLEOTIDE SEQUENCE [LARGE SCALE GENOMIC DNA]</scope>
    <source>
        <strain evidence="10 11">GB2-A5</strain>
    </source>
</reference>
<dbReference type="PIRSF" id="PIRSF001589">
    <property type="entry name" value="Asn_synthetase_glu-h"/>
    <property type="match status" value="1"/>
</dbReference>
<evidence type="ECO:0000256" key="6">
    <source>
        <dbReference type="ARBA" id="ARBA00022888"/>
    </source>
</evidence>
<comment type="catalytic activity">
    <reaction evidence="8">
        <text>L-aspartate + L-glutamine + ATP + H2O = L-asparagine + L-glutamate + AMP + diphosphate + H(+)</text>
        <dbReference type="Rhea" id="RHEA:12228"/>
        <dbReference type="ChEBI" id="CHEBI:15377"/>
        <dbReference type="ChEBI" id="CHEBI:15378"/>
        <dbReference type="ChEBI" id="CHEBI:29985"/>
        <dbReference type="ChEBI" id="CHEBI:29991"/>
        <dbReference type="ChEBI" id="CHEBI:30616"/>
        <dbReference type="ChEBI" id="CHEBI:33019"/>
        <dbReference type="ChEBI" id="CHEBI:58048"/>
        <dbReference type="ChEBI" id="CHEBI:58359"/>
        <dbReference type="ChEBI" id="CHEBI:456215"/>
        <dbReference type="EC" id="6.3.5.4"/>
    </reaction>
</comment>
<dbReference type="EMBL" id="JAMPKK010000031">
    <property type="protein sequence ID" value="MEP0865727.1"/>
    <property type="molecule type" value="Genomic_DNA"/>
</dbReference>
<name>A0ABV0JQR0_9CYAN</name>
<dbReference type="EC" id="6.3.5.4" evidence="3"/>
<comment type="similarity">
    <text evidence="2">Belongs to the asparagine synthetase family.</text>
</comment>
<accession>A0ABV0JQR0</accession>
<gene>
    <name evidence="10" type="primary">asnB</name>
    <name evidence="10" type="ORF">NDI37_14750</name>
</gene>
<dbReference type="SUPFAM" id="SSF52402">
    <property type="entry name" value="Adenine nucleotide alpha hydrolases-like"/>
    <property type="match status" value="1"/>
</dbReference>
<dbReference type="PANTHER" id="PTHR43284">
    <property type="entry name" value="ASPARAGINE SYNTHETASE (GLUTAMINE-HYDROLYZING)"/>
    <property type="match status" value="1"/>
</dbReference>
<keyword evidence="4" id="KW-0547">Nucleotide-binding</keyword>
<dbReference type="PROSITE" id="PS51278">
    <property type="entry name" value="GATASE_TYPE_2"/>
    <property type="match status" value="1"/>
</dbReference>
<evidence type="ECO:0000313" key="11">
    <source>
        <dbReference type="Proteomes" id="UP001442494"/>
    </source>
</evidence>
<dbReference type="InterPro" id="IPR001962">
    <property type="entry name" value="Asn_synthase"/>
</dbReference>
<keyword evidence="6" id="KW-0061">Asparagine biosynthesis</keyword>
<evidence type="ECO:0000259" key="9">
    <source>
        <dbReference type="PROSITE" id="PS51278"/>
    </source>
</evidence>
<dbReference type="InterPro" id="IPR006426">
    <property type="entry name" value="Asn_synth_AEB"/>
</dbReference>
<dbReference type="InterPro" id="IPR051786">
    <property type="entry name" value="ASN_synthetase/amidase"/>
</dbReference>